<evidence type="ECO:0000259" key="10">
    <source>
        <dbReference type="PROSITE" id="PS50850"/>
    </source>
</evidence>
<dbReference type="PANTHER" id="PTHR48022">
    <property type="entry name" value="PLASTIDIC GLUCOSE TRANSPORTER 4"/>
    <property type="match status" value="1"/>
</dbReference>
<keyword evidence="5 9" id="KW-1133">Transmembrane helix</keyword>
<sequence length="550" mass="60525">MYVVGNIYLIAAVAVIGGALFGFDISSMSAIISTQPYLCQFNQLGHNARGECLGPKSDVQGGITAAMPGGSWLGALVSGFVSDIFGRKTSIQIGSIIWIIGSVIVCASQNIPMLAVGRIINGFSVGICSAQVPVYISEVAPPSKRGRLVGFQQWAITWGILIMFFICYGSSFINGTAAFRLPWGLQMIPAMLLFLGLLFLPESPRWLAKKDRWDEAHQVLALVHGKGDPNSPFVAHELEEIREVVEFERQNADVTYLELFKPKMINRTMIGVFTQIWSQLTGMNVMMYYITYVFTMAGLGSNVLLPSGIQFVINVVMTIPALLWMDIWGRRPTLLIGAFFMCLWLCINAGLFAVYSTPPAPGEFTSASESMSVKGAPAKAIIASTYLFVASFAPTWGPVSWTYPPELYPLRHRGKAVALCTSANWAFNFALAYFVPPAFENIKWKTYVLFAVFCAAMFIHVLVLFPETANKPLEEVVEIFDDTKPGSINASGTWPPPRRRSPSTSTRNRRTTPPPRRSEGDYLLFSPPLYIKHPNIITYLPSQGGGNGSF</sequence>
<keyword evidence="4 9" id="KW-0812">Transmembrane</keyword>
<dbReference type="PROSITE" id="PS00217">
    <property type="entry name" value="SUGAR_TRANSPORT_2"/>
    <property type="match status" value="1"/>
</dbReference>
<feature type="transmembrane region" description="Helical" evidence="9">
    <location>
        <begin position="154"/>
        <end position="173"/>
    </location>
</feature>
<gene>
    <name evidence="11" type="ORF">VTK73DRAFT_6921</name>
</gene>
<feature type="transmembrane region" description="Helical" evidence="9">
    <location>
        <begin position="179"/>
        <end position="200"/>
    </location>
</feature>
<feature type="transmembrane region" description="Helical" evidence="9">
    <location>
        <begin position="335"/>
        <end position="356"/>
    </location>
</feature>
<keyword evidence="3 7" id="KW-0813">Transport</keyword>
<reference evidence="11 12" key="1">
    <citation type="journal article" date="2024" name="Commun. Biol.">
        <title>Comparative genomic analysis of thermophilic fungi reveals convergent evolutionary adaptations and gene losses.</title>
        <authorList>
            <person name="Steindorff A.S."/>
            <person name="Aguilar-Pontes M.V."/>
            <person name="Robinson A.J."/>
            <person name="Andreopoulos B."/>
            <person name="LaButti K."/>
            <person name="Kuo A."/>
            <person name="Mondo S."/>
            <person name="Riley R."/>
            <person name="Otillar R."/>
            <person name="Haridas S."/>
            <person name="Lipzen A."/>
            <person name="Grimwood J."/>
            <person name="Schmutz J."/>
            <person name="Clum A."/>
            <person name="Reid I.D."/>
            <person name="Moisan M.C."/>
            <person name="Butler G."/>
            <person name="Nguyen T.T.M."/>
            <person name="Dewar K."/>
            <person name="Conant G."/>
            <person name="Drula E."/>
            <person name="Henrissat B."/>
            <person name="Hansel C."/>
            <person name="Singer S."/>
            <person name="Hutchinson M.I."/>
            <person name="de Vries R.P."/>
            <person name="Natvig D.O."/>
            <person name="Powell A.J."/>
            <person name="Tsang A."/>
            <person name="Grigoriev I.V."/>
        </authorList>
    </citation>
    <scope>NUCLEOTIDE SEQUENCE [LARGE SCALE GENOMIC DNA]</scope>
    <source>
        <strain evidence="11 12">ATCC 24622</strain>
    </source>
</reference>
<feature type="transmembrane region" description="Helical" evidence="9">
    <location>
        <begin position="447"/>
        <end position="465"/>
    </location>
</feature>
<dbReference type="InterPro" id="IPR036259">
    <property type="entry name" value="MFS_trans_sf"/>
</dbReference>
<feature type="transmembrane region" description="Helical" evidence="9">
    <location>
        <begin position="270"/>
        <end position="291"/>
    </location>
</feature>
<proteinExistence type="inferred from homology"/>
<name>A0ABR3WHC2_9PEZI</name>
<dbReference type="Pfam" id="PF00083">
    <property type="entry name" value="Sugar_tr"/>
    <property type="match status" value="1"/>
</dbReference>
<evidence type="ECO:0000313" key="12">
    <source>
        <dbReference type="Proteomes" id="UP001586593"/>
    </source>
</evidence>
<dbReference type="PRINTS" id="PR00171">
    <property type="entry name" value="SUGRTRNSPORT"/>
</dbReference>
<evidence type="ECO:0000256" key="7">
    <source>
        <dbReference type="RuleBase" id="RU003346"/>
    </source>
</evidence>
<dbReference type="EMBL" id="JAZHXJ010000408">
    <property type="protein sequence ID" value="KAL1861759.1"/>
    <property type="molecule type" value="Genomic_DNA"/>
</dbReference>
<dbReference type="NCBIfam" id="TIGR00879">
    <property type="entry name" value="SP"/>
    <property type="match status" value="1"/>
</dbReference>
<dbReference type="InterPro" id="IPR005828">
    <property type="entry name" value="MFS_sugar_transport-like"/>
</dbReference>
<organism evidence="11 12">
    <name type="scientific">Phialemonium thermophilum</name>
    <dbReference type="NCBI Taxonomy" id="223376"/>
    <lineage>
        <taxon>Eukaryota</taxon>
        <taxon>Fungi</taxon>
        <taxon>Dikarya</taxon>
        <taxon>Ascomycota</taxon>
        <taxon>Pezizomycotina</taxon>
        <taxon>Sordariomycetes</taxon>
        <taxon>Sordariomycetidae</taxon>
        <taxon>Cephalothecales</taxon>
        <taxon>Cephalothecaceae</taxon>
        <taxon>Phialemonium</taxon>
    </lineage>
</organism>
<dbReference type="InterPro" id="IPR005829">
    <property type="entry name" value="Sugar_transporter_CS"/>
</dbReference>
<dbReference type="Gene3D" id="1.20.1250.20">
    <property type="entry name" value="MFS general substrate transporter like domains"/>
    <property type="match status" value="1"/>
</dbReference>
<dbReference type="PROSITE" id="PS00216">
    <property type="entry name" value="SUGAR_TRANSPORT_1"/>
    <property type="match status" value="2"/>
</dbReference>
<evidence type="ECO:0000313" key="11">
    <source>
        <dbReference type="EMBL" id="KAL1861759.1"/>
    </source>
</evidence>
<feature type="transmembrane region" description="Helical" evidence="9">
    <location>
        <begin position="416"/>
        <end position="435"/>
    </location>
</feature>
<evidence type="ECO:0000256" key="4">
    <source>
        <dbReference type="ARBA" id="ARBA00022692"/>
    </source>
</evidence>
<feature type="transmembrane region" description="Helical" evidence="9">
    <location>
        <begin position="376"/>
        <end position="396"/>
    </location>
</feature>
<dbReference type="InterPro" id="IPR020846">
    <property type="entry name" value="MFS_dom"/>
</dbReference>
<evidence type="ECO:0000256" key="1">
    <source>
        <dbReference type="ARBA" id="ARBA00004141"/>
    </source>
</evidence>
<evidence type="ECO:0000256" key="3">
    <source>
        <dbReference type="ARBA" id="ARBA00022448"/>
    </source>
</evidence>
<evidence type="ECO:0000256" key="6">
    <source>
        <dbReference type="ARBA" id="ARBA00023136"/>
    </source>
</evidence>
<dbReference type="Proteomes" id="UP001586593">
    <property type="component" value="Unassembled WGS sequence"/>
</dbReference>
<dbReference type="PROSITE" id="PS50850">
    <property type="entry name" value="MFS"/>
    <property type="match status" value="1"/>
</dbReference>
<evidence type="ECO:0000256" key="8">
    <source>
        <dbReference type="SAM" id="MobiDB-lite"/>
    </source>
</evidence>
<feature type="region of interest" description="Disordered" evidence="8">
    <location>
        <begin position="487"/>
        <end position="522"/>
    </location>
</feature>
<evidence type="ECO:0000256" key="5">
    <source>
        <dbReference type="ARBA" id="ARBA00022989"/>
    </source>
</evidence>
<comment type="similarity">
    <text evidence="2 7">Belongs to the major facilitator superfamily. Sugar transporter (TC 2.A.1.1) family.</text>
</comment>
<comment type="subcellular location">
    <subcellularLocation>
        <location evidence="1">Membrane</location>
        <topology evidence="1">Multi-pass membrane protein</topology>
    </subcellularLocation>
</comment>
<dbReference type="InterPro" id="IPR003663">
    <property type="entry name" value="Sugar/inositol_transpt"/>
</dbReference>
<keyword evidence="6 9" id="KW-0472">Membrane</keyword>
<evidence type="ECO:0000256" key="9">
    <source>
        <dbReference type="SAM" id="Phobius"/>
    </source>
</evidence>
<evidence type="ECO:0000256" key="2">
    <source>
        <dbReference type="ARBA" id="ARBA00010992"/>
    </source>
</evidence>
<accession>A0ABR3WHC2</accession>
<feature type="domain" description="Major facilitator superfamily (MFS) profile" evidence="10">
    <location>
        <begin position="10"/>
        <end position="469"/>
    </location>
</feature>
<dbReference type="PANTHER" id="PTHR48022:SF7">
    <property type="entry name" value="MAJOR FACILITATOR SUPERFAMILY (MFS) PROFILE DOMAIN-CONTAINING PROTEIN-RELATED"/>
    <property type="match status" value="1"/>
</dbReference>
<dbReference type="InterPro" id="IPR050360">
    <property type="entry name" value="MFS_Sugar_Transporters"/>
</dbReference>
<dbReference type="SUPFAM" id="SSF103473">
    <property type="entry name" value="MFS general substrate transporter"/>
    <property type="match status" value="1"/>
</dbReference>
<feature type="transmembrane region" description="Helical" evidence="9">
    <location>
        <begin position="303"/>
        <end position="323"/>
    </location>
</feature>
<protein>
    <recommendedName>
        <fullName evidence="10">Major facilitator superfamily (MFS) profile domain-containing protein</fullName>
    </recommendedName>
</protein>
<comment type="caution">
    <text evidence="11">The sequence shown here is derived from an EMBL/GenBank/DDBJ whole genome shotgun (WGS) entry which is preliminary data.</text>
</comment>
<dbReference type="CDD" id="cd17356">
    <property type="entry name" value="MFS_HXT"/>
    <property type="match status" value="1"/>
</dbReference>
<keyword evidence="12" id="KW-1185">Reference proteome</keyword>
<feature type="transmembrane region" description="Helical" evidence="9">
    <location>
        <begin position="6"/>
        <end position="23"/>
    </location>
</feature>